<gene>
    <name evidence="2" type="ORF">TorRG33x02_159220</name>
</gene>
<proteinExistence type="predicted"/>
<dbReference type="SUPFAM" id="SSF52402">
    <property type="entry name" value="Adenine nucleotide alpha hydrolases-like"/>
    <property type="match status" value="1"/>
</dbReference>
<reference evidence="3" key="1">
    <citation type="submission" date="2016-06" db="EMBL/GenBank/DDBJ databases">
        <title>Parallel loss of symbiosis genes in relatives of nitrogen-fixing non-legume Parasponia.</title>
        <authorList>
            <person name="Van Velzen R."/>
            <person name="Holmer R."/>
            <person name="Bu F."/>
            <person name="Rutten L."/>
            <person name="Van Zeijl A."/>
            <person name="Liu W."/>
            <person name="Santuari L."/>
            <person name="Cao Q."/>
            <person name="Sharma T."/>
            <person name="Shen D."/>
            <person name="Roswanjaya Y."/>
            <person name="Wardhani T."/>
            <person name="Kalhor M.S."/>
            <person name="Jansen J."/>
            <person name="Van den Hoogen J."/>
            <person name="Gungor B."/>
            <person name="Hartog M."/>
            <person name="Hontelez J."/>
            <person name="Verver J."/>
            <person name="Yang W.-C."/>
            <person name="Schijlen E."/>
            <person name="Repin R."/>
            <person name="Schilthuizen M."/>
            <person name="Schranz E."/>
            <person name="Heidstra R."/>
            <person name="Miyata K."/>
            <person name="Fedorova E."/>
            <person name="Kohlen W."/>
            <person name="Bisseling T."/>
            <person name="Smit S."/>
            <person name="Geurts R."/>
        </authorList>
    </citation>
    <scope>NUCLEOTIDE SEQUENCE [LARGE SCALE GENOMIC DNA]</scope>
    <source>
        <strain evidence="3">cv. RG33-2</strain>
    </source>
</reference>
<dbReference type="Proteomes" id="UP000237000">
    <property type="component" value="Unassembled WGS sequence"/>
</dbReference>
<organism evidence="2 3">
    <name type="scientific">Trema orientale</name>
    <name type="common">Charcoal tree</name>
    <name type="synonym">Celtis orientalis</name>
    <dbReference type="NCBI Taxonomy" id="63057"/>
    <lineage>
        <taxon>Eukaryota</taxon>
        <taxon>Viridiplantae</taxon>
        <taxon>Streptophyta</taxon>
        <taxon>Embryophyta</taxon>
        <taxon>Tracheophyta</taxon>
        <taxon>Spermatophyta</taxon>
        <taxon>Magnoliopsida</taxon>
        <taxon>eudicotyledons</taxon>
        <taxon>Gunneridae</taxon>
        <taxon>Pentapetalae</taxon>
        <taxon>rosids</taxon>
        <taxon>fabids</taxon>
        <taxon>Rosales</taxon>
        <taxon>Cannabaceae</taxon>
        <taxon>Trema</taxon>
    </lineage>
</organism>
<evidence type="ECO:0000259" key="1">
    <source>
        <dbReference type="Pfam" id="PF00582"/>
    </source>
</evidence>
<dbReference type="InterPro" id="IPR006016">
    <property type="entry name" value="UspA"/>
</dbReference>
<keyword evidence="3" id="KW-1185">Reference proteome</keyword>
<accession>A0A2P5ES80</accession>
<protein>
    <submittedName>
        <fullName evidence="2">Universal stress protein</fullName>
    </submittedName>
</protein>
<dbReference type="CDD" id="cd23659">
    <property type="entry name" value="USP_At3g01520-like"/>
    <property type="match status" value="1"/>
</dbReference>
<dbReference type="AlphaFoldDB" id="A0A2P5ES80"/>
<dbReference type="InParanoid" id="A0A2P5ES80"/>
<evidence type="ECO:0000313" key="2">
    <source>
        <dbReference type="EMBL" id="PON88335.1"/>
    </source>
</evidence>
<dbReference type="PANTHER" id="PTHR46553:SF3">
    <property type="entry name" value="ADENINE NUCLEOTIDE ALPHA HYDROLASES-LIKE SUPERFAMILY PROTEIN"/>
    <property type="match status" value="1"/>
</dbReference>
<evidence type="ECO:0000313" key="3">
    <source>
        <dbReference type="Proteomes" id="UP000237000"/>
    </source>
</evidence>
<dbReference type="OrthoDB" id="843225at2759"/>
<dbReference type="Pfam" id="PF00582">
    <property type="entry name" value="Usp"/>
    <property type="match status" value="1"/>
</dbReference>
<dbReference type="EMBL" id="JXTC01000107">
    <property type="protein sequence ID" value="PON88335.1"/>
    <property type="molecule type" value="Genomic_DNA"/>
</dbReference>
<dbReference type="PANTHER" id="PTHR46553">
    <property type="entry name" value="ADENINE NUCLEOTIDE ALPHA HYDROLASES-LIKE SUPERFAMILY PROTEIN"/>
    <property type="match status" value="1"/>
</dbReference>
<comment type="caution">
    <text evidence="2">The sequence shown here is derived from an EMBL/GenBank/DDBJ whole genome shotgun (WGS) entry which is preliminary data.</text>
</comment>
<feature type="domain" description="UspA" evidence="1">
    <location>
        <begin position="16"/>
        <end position="156"/>
    </location>
</feature>
<dbReference type="InterPro" id="IPR006015">
    <property type="entry name" value="Universal_stress_UspA"/>
</dbReference>
<dbReference type="Gene3D" id="3.40.50.620">
    <property type="entry name" value="HUPs"/>
    <property type="match status" value="1"/>
</dbReference>
<dbReference type="STRING" id="63057.A0A2P5ES80"/>
<dbReference type="InterPro" id="IPR014729">
    <property type="entry name" value="Rossmann-like_a/b/a_fold"/>
</dbReference>
<name>A0A2P5ES80_TREOI</name>
<sequence length="169" mass="18589">MASTDNKPVMVMGLYDSKHSFYALEWTLERYFANFGPNCPFKLVIVLARPTPASVVGVGGPGSGAFMTIIESEFKRKATRAVDEIKEICRKKSVEDVKVEIVEGNPRKVICDAVDRHHASILVVGSHGYGAVKRAVLGSVSDYCAHHAHCSVTIVKRPSKTSIDMSYFR</sequence>
<dbReference type="PRINTS" id="PR01438">
    <property type="entry name" value="UNVRSLSTRESS"/>
</dbReference>